<gene>
    <name evidence="2" type="ORF">L210DRAFT_2221116</name>
</gene>
<evidence type="ECO:0000313" key="2">
    <source>
        <dbReference type="EMBL" id="KAF8421336.1"/>
    </source>
</evidence>
<accession>A0AAD4BDW1</accession>
<dbReference type="GO" id="GO:0003677">
    <property type="term" value="F:DNA binding"/>
    <property type="evidence" value="ECO:0007669"/>
    <property type="project" value="InterPro"/>
</dbReference>
<evidence type="ECO:0000256" key="1">
    <source>
        <dbReference type="SAM" id="MobiDB-lite"/>
    </source>
</evidence>
<dbReference type="AlphaFoldDB" id="A0AAD4BDW1"/>
<keyword evidence="3" id="KW-1185">Reference proteome</keyword>
<protein>
    <submittedName>
        <fullName evidence="2">Uncharacterized protein</fullName>
    </submittedName>
</protein>
<sequence length="133" mass="14678">MVLLQDGAILYSRHPELPVFQFHPFNTPQFRTFANQSVQQVASAEEASRLAFQNLPQHLVVSLQGIVTNLSLEQQAQRAENAALRLEVQQHIATQDTLLAELAAGRRAKGQRASSRQASRGVCSANMRNASLD</sequence>
<dbReference type="InterPro" id="IPR038279">
    <property type="entry name" value="Ndc10_dom2_sf"/>
</dbReference>
<evidence type="ECO:0000313" key="3">
    <source>
        <dbReference type="Proteomes" id="UP001194468"/>
    </source>
</evidence>
<dbReference type="Gene3D" id="1.10.443.20">
    <property type="entry name" value="Centromere DNA-binding protein complex CBF3 subunit, domain 2"/>
    <property type="match status" value="1"/>
</dbReference>
<reference evidence="2" key="2">
    <citation type="journal article" date="2020" name="Nat. Commun.">
        <title>Large-scale genome sequencing of mycorrhizal fungi provides insights into the early evolution of symbiotic traits.</title>
        <authorList>
            <person name="Miyauchi S."/>
            <person name="Kiss E."/>
            <person name="Kuo A."/>
            <person name="Drula E."/>
            <person name="Kohler A."/>
            <person name="Sanchez-Garcia M."/>
            <person name="Morin E."/>
            <person name="Andreopoulos B."/>
            <person name="Barry K.W."/>
            <person name="Bonito G."/>
            <person name="Buee M."/>
            <person name="Carver A."/>
            <person name="Chen C."/>
            <person name="Cichocki N."/>
            <person name="Clum A."/>
            <person name="Culley D."/>
            <person name="Crous P.W."/>
            <person name="Fauchery L."/>
            <person name="Girlanda M."/>
            <person name="Hayes R.D."/>
            <person name="Keri Z."/>
            <person name="LaButti K."/>
            <person name="Lipzen A."/>
            <person name="Lombard V."/>
            <person name="Magnuson J."/>
            <person name="Maillard F."/>
            <person name="Murat C."/>
            <person name="Nolan M."/>
            <person name="Ohm R.A."/>
            <person name="Pangilinan J."/>
            <person name="Pereira M.F."/>
            <person name="Perotto S."/>
            <person name="Peter M."/>
            <person name="Pfister S."/>
            <person name="Riley R."/>
            <person name="Sitrit Y."/>
            <person name="Stielow J.B."/>
            <person name="Szollosi G."/>
            <person name="Zifcakova L."/>
            <person name="Stursova M."/>
            <person name="Spatafora J.W."/>
            <person name="Tedersoo L."/>
            <person name="Vaario L.M."/>
            <person name="Yamada A."/>
            <person name="Yan M."/>
            <person name="Wang P."/>
            <person name="Xu J."/>
            <person name="Bruns T."/>
            <person name="Baldrian P."/>
            <person name="Vilgalys R."/>
            <person name="Dunand C."/>
            <person name="Henrissat B."/>
            <person name="Grigoriev I.V."/>
            <person name="Hibbett D."/>
            <person name="Nagy L.G."/>
            <person name="Martin F.M."/>
        </authorList>
    </citation>
    <scope>NUCLEOTIDE SEQUENCE</scope>
    <source>
        <strain evidence="2">BED1</strain>
    </source>
</reference>
<dbReference type="EMBL" id="WHUW01000142">
    <property type="protein sequence ID" value="KAF8421336.1"/>
    <property type="molecule type" value="Genomic_DNA"/>
</dbReference>
<organism evidence="2 3">
    <name type="scientific">Boletus edulis BED1</name>
    <dbReference type="NCBI Taxonomy" id="1328754"/>
    <lineage>
        <taxon>Eukaryota</taxon>
        <taxon>Fungi</taxon>
        <taxon>Dikarya</taxon>
        <taxon>Basidiomycota</taxon>
        <taxon>Agaricomycotina</taxon>
        <taxon>Agaricomycetes</taxon>
        <taxon>Agaricomycetidae</taxon>
        <taxon>Boletales</taxon>
        <taxon>Boletineae</taxon>
        <taxon>Boletaceae</taxon>
        <taxon>Boletoideae</taxon>
        <taxon>Boletus</taxon>
    </lineage>
</organism>
<name>A0AAD4BDW1_BOLED</name>
<dbReference type="Proteomes" id="UP001194468">
    <property type="component" value="Unassembled WGS sequence"/>
</dbReference>
<comment type="caution">
    <text evidence="2">The sequence shown here is derived from an EMBL/GenBank/DDBJ whole genome shotgun (WGS) entry which is preliminary data.</text>
</comment>
<proteinExistence type="predicted"/>
<feature type="region of interest" description="Disordered" evidence="1">
    <location>
        <begin position="109"/>
        <end position="133"/>
    </location>
</feature>
<reference evidence="2" key="1">
    <citation type="submission" date="2019-10" db="EMBL/GenBank/DDBJ databases">
        <authorList>
            <consortium name="DOE Joint Genome Institute"/>
            <person name="Kuo A."/>
            <person name="Miyauchi S."/>
            <person name="Kiss E."/>
            <person name="Drula E."/>
            <person name="Kohler A."/>
            <person name="Sanchez-Garcia M."/>
            <person name="Andreopoulos B."/>
            <person name="Barry K.W."/>
            <person name="Bonito G."/>
            <person name="Buee M."/>
            <person name="Carver A."/>
            <person name="Chen C."/>
            <person name="Cichocki N."/>
            <person name="Clum A."/>
            <person name="Culley D."/>
            <person name="Crous P.W."/>
            <person name="Fauchery L."/>
            <person name="Girlanda M."/>
            <person name="Hayes R."/>
            <person name="Keri Z."/>
            <person name="LaButti K."/>
            <person name="Lipzen A."/>
            <person name="Lombard V."/>
            <person name="Magnuson J."/>
            <person name="Maillard F."/>
            <person name="Morin E."/>
            <person name="Murat C."/>
            <person name="Nolan M."/>
            <person name="Ohm R."/>
            <person name="Pangilinan J."/>
            <person name="Pereira M."/>
            <person name="Perotto S."/>
            <person name="Peter M."/>
            <person name="Riley R."/>
            <person name="Sitrit Y."/>
            <person name="Stielow B."/>
            <person name="Szollosi G."/>
            <person name="Zifcakova L."/>
            <person name="Stursova M."/>
            <person name="Spatafora J.W."/>
            <person name="Tedersoo L."/>
            <person name="Vaario L.-M."/>
            <person name="Yamada A."/>
            <person name="Yan M."/>
            <person name="Wang P."/>
            <person name="Xu J."/>
            <person name="Bruns T."/>
            <person name="Baldrian P."/>
            <person name="Vilgalys R."/>
            <person name="Henrissat B."/>
            <person name="Grigoriev I.V."/>
            <person name="Hibbett D."/>
            <person name="Nagy L.G."/>
            <person name="Martin F.M."/>
        </authorList>
    </citation>
    <scope>NUCLEOTIDE SEQUENCE</scope>
    <source>
        <strain evidence="2">BED1</strain>
    </source>
</reference>